<feature type="chain" id="PRO_5026785296" evidence="7">
    <location>
        <begin position="23"/>
        <end position="392"/>
    </location>
</feature>
<evidence type="ECO:0000256" key="6">
    <source>
        <dbReference type="SAM" id="MobiDB-lite"/>
    </source>
</evidence>
<dbReference type="InterPro" id="IPR008220">
    <property type="entry name" value="HAT_MetX-like"/>
</dbReference>
<protein>
    <submittedName>
        <fullName evidence="9">Homoserine O-acetyltransferase</fullName>
        <ecNumber evidence="9">2.3.1.31</ecNumber>
    </submittedName>
</protein>
<evidence type="ECO:0000256" key="5">
    <source>
        <dbReference type="PIRSR" id="PIRSR000443-1"/>
    </source>
</evidence>
<keyword evidence="2 9" id="KW-0808">Transferase</keyword>
<dbReference type="Gene3D" id="3.40.50.1820">
    <property type="entry name" value="alpha/beta hydrolase"/>
    <property type="match status" value="1"/>
</dbReference>
<proteinExistence type="predicted"/>
<keyword evidence="7" id="KW-0732">Signal</keyword>
<keyword evidence="3" id="KW-0486">Methionine biosynthesis</keyword>
<dbReference type="PANTHER" id="PTHR32268:SF11">
    <property type="entry name" value="HOMOSERINE O-ACETYLTRANSFERASE"/>
    <property type="match status" value="1"/>
</dbReference>
<dbReference type="Proteomes" id="UP000494363">
    <property type="component" value="Unassembled WGS sequence"/>
</dbReference>
<evidence type="ECO:0000259" key="8">
    <source>
        <dbReference type="Pfam" id="PF00561"/>
    </source>
</evidence>
<evidence type="ECO:0000256" key="7">
    <source>
        <dbReference type="SAM" id="SignalP"/>
    </source>
</evidence>
<reference evidence="9 10" key="1">
    <citation type="submission" date="2020-04" db="EMBL/GenBank/DDBJ databases">
        <authorList>
            <person name="De Canck E."/>
        </authorList>
    </citation>
    <scope>NUCLEOTIDE SEQUENCE [LARGE SCALE GENOMIC DNA]</scope>
    <source>
        <strain evidence="9 10">LMG 29542</strain>
    </source>
</reference>
<evidence type="ECO:0000256" key="2">
    <source>
        <dbReference type="ARBA" id="ARBA00022679"/>
    </source>
</evidence>
<feature type="active site" description="Nucleophile" evidence="5">
    <location>
        <position position="156"/>
    </location>
</feature>
<keyword evidence="1" id="KW-0028">Amino-acid biosynthesis</keyword>
<dbReference type="PIRSF" id="PIRSF000443">
    <property type="entry name" value="Homoser_Ac_trans"/>
    <property type="match status" value="1"/>
</dbReference>
<organism evidence="9 10">
    <name type="scientific">Paraburkholderia humisilvae</name>
    <dbReference type="NCBI Taxonomy" id="627669"/>
    <lineage>
        <taxon>Bacteria</taxon>
        <taxon>Pseudomonadati</taxon>
        <taxon>Pseudomonadota</taxon>
        <taxon>Betaproteobacteria</taxon>
        <taxon>Burkholderiales</taxon>
        <taxon>Burkholderiaceae</taxon>
        <taxon>Paraburkholderia</taxon>
    </lineage>
</organism>
<dbReference type="Pfam" id="PF00561">
    <property type="entry name" value="Abhydrolase_1"/>
    <property type="match status" value="1"/>
</dbReference>
<evidence type="ECO:0000313" key="9">
    <source>
        <dbReference type="EMBL" id="CAB3772780.1"/>
    </source>
</evidence>
<feature type="active site" evidence="5">
    <location>
        <position position="360"/>
    </location>
</feature>
<dbReference type="SUPFAM" id="SSF53474">
    <property type="entry name" value="alpha/beta-Hydrolases"/>
    <property type="match status" value="1"/>
</dbReference>
<gene>
    <name evidence="9" type="primary">metXA_3</name>
    <name evidence="9" type="ORF">LMG29542_06975</name>
</gene>
<dbReference type="EMBL" id="CADIKH010000063">
    <property type="protein sequence ID" value="CAB3772780.1"/>
    <property type="molecule type" value="Genomic_DNA"/>
</dbReference>
<dbReference type="GO" id="GO:0009092">
    <property type="term" value="P:homoserine metabolic process"/>
    <property type="evidence" value="ECO:0007669"/>
    <property type="project" value="TreeGrafter"/>
</dbReference>
<dbReference type="GO" id="GO:0009086">
    <property type="term" value="P:methionine biosynthetic process"/>
    <property type="evidence" value="ECO:0007669"/>
    <property type="project" value="UniProtKB-KW"/>
</dbReference>
<feature type="signal peptide" evidence="7">
    <location>
        <begin position="1"/>
        <end position="22"/>
    </location>
</feature>
<dbReference type="RefSeq" id="WP_175232337.1">
    <property type="nucleotide sequence ID" value="NZ_CADIKH010000063.1"/>
</dbReference>
<evidence type="ECO:0000313" key="10">
    <source>
        <dbReference type="Proteomes" id="UP000494363"/>
    </source>
</evidence>
<feature type="domain" description="AB hydrolase-1" evidence="8">
    <location>
        <begin position="68"/>
        <end position="340"/>
    </location>
</feature>
<dbReference type="InterPro" id="IPR000073">
    <property type="entry name" value="AB_hydrolase_1"/>
</dbReference>
<dbReference type="PANTHER" id="PTHR32268">
    <property type="entry name" value="HOMOSERINE O-ACETYLTRANSFERASE"/>
    <property type="match status" value="1"/>
</dbReference>
<dbReference type="GO" id="GO:0004414">
    <property type="term" value="F:homoserine O-acetyltransferase activity"/>
    <property type="evidence" value="ECO:0007669"/>
    <property type="project" value="UniProtKB-EC"/>
</dbReference>
<dbReference type="InterPro" id="IPR029058">
    <property type="entry name" value="AB_hydrolase_fold"/>
</dbReference>
<name>A0A6J5F1Q9_9BURK</name>
<sequence length="392" mass="42590">MRFVGQLFAIATLASVVGVSHAQIPQPAGGQTGSFAEGDLPLESGQSIKDFSISYETYGTLNADKSNAILMVTAIGGTHHRLDYLIGPGKALDTNRYFIITTDAIGNGLTTSPSNSTKQLGMAFPRFVIRDMVESQYRLVTGRFGITHLFAVVGASMGGMQTLQWGVSHPDMMDALVPIVPLGRTPAWTKTVLELTRQEIMSDPAWDDGHYTQGQEPEQGMRLWAGTLALITRTPELMKNTLPDNANATGKGTGKGTGKATNDATTDAAAWLRKTQDSTWKNFDARNWIYQTWAYDAHNLGTTPGFNGDYHQALRSIRARVLVLAGVGDLLNPEPEALEVARYVHGAQFESIEPRWPSGHFSAAGVTQPEVDFQNREIGAFLTKVAAQQHPD</sequence>
<feature type="active site" evidence="5">
    <location>
        <position position="329"/>
    </location>
</feature>
<keyword evidence="4 9" id="KW-0012">Acyltransferase</keyword>
<evidence type="ECO:0000256" key="1">
    <source>
        <dbReference type="ARBA" id="ARBA00022605"/>
    </source>
</evidence>
<dbReference type="AlphaFoldDB" id="A0A6J5F1Q9"/>
<feature type="region of interest" description="Disordered" evidence="6">
    <location>
        <begin position="240"/>
        <end position="262"/>
    </location>
</feature>
<dbReference type="EC" id="2.3.1.31" evidence="9"/>
<keyword evidence="10" id="KW-1185">Reference proteome</keyword>
<evidence type="ECO:0000256" key="4">
    <source>
        <dbReference type="ARBA" id="ARBA00023315"/>
    </source>
</evidence>
<accession>A0A6J5F1Q9</accession>
<evidence type="ECO:0000256" key="3">
    <source>
        <dbReference type="ARBA" id="ARBA00023167"/>
    </source>
</evidence>